<keyword evidence="6" id="KW-1133">Transmembrane helix</keyword>
<gene>
    <name evidence="8" type="ORF">GCM10007425_23950</name>
</gene>
<evidence type="ECO:0000256" key="6">
    <source>
        <dbReference type="SAM" id="Phobius"/>
    </source>
</evidence>
<feature type="transmembrane region" description="Helical" evidence="6">
    <location>
        <begin position="44"/>
        <end position="65"/>
    </location>
</feature>
<dbReference type="InterPro" id="IPR043504">
    <property type="entry name" value="Peptidase_S1_PA_chymotrypsin"/>
</dbReference>
<dbReference type="InterPro" id="IPR009003">
    <property type="entry name" value="Peptidase_S1_PA"/>
</dbReference>
<dbReference type="Proteomes" id="UP000616608">
    <property type="component" value="Unassembled WGS sequence"/>
</dbReference>
<dbReference type="InterPro" id="IPR051201">
    <property type="entry name" value="Chloro_Bact_Ser_Proteases"/>
</dbReference>
<dbReference type="InterPro" id="IPR036034">
    <property type="entry name" value="PDZ_sf"/>
</dbReference>
<accession>A0A917G8J0</accession>
<evidence type="ECO:0000256" key="3">
    <source>
        <dbReference type="ARBA" id="ARBA00022801"/>
    </source>
</evidence>
<dbReference type="SUPFAM" id="SSF50156">
    <property type="entry name" value="PDZ domain-like"/>
    <property type="match status" value="1"/>
</dbReference>
<proteinExistence type="inferred from homology"/>
<evidence type="ECO:0000256" key="5">
    <source>
        <dbReference type="SAM" id="MobiDB-lite"/>
    </source>
</evidence>
<dbReference type="GO" id="GO:0004252">
    <property type="term" value="F:serine-type endopeptidase activity"/>
    <property type="evidence" value="ECO:0007669"/>
    <property type="project" value="InterPro"/>
</dbReference>
<dbReference type="SUPFAM" id="SSF50494">
    <property type="entry name" value="Trypsin-like serine proteases"/>
    <property type="match status" value="1"/>
</dbReference>
<keyword evidence="6" id="KW-0812">Transmembrane</keyword>
<dbReference type="Pfam" id="PF13180">
    <property type="entry name" value="PDZ_2"/>
    <property type="match status" value="1"/>
</dbReference>
<dbReference type="PANTHER" id="PTHR43343">
    <property type="entry name" value="PEPTIDASE S12"/>
    <property type="match status" value="1"/>
</dbReference>
<reference evidence="8" key="1">
    <citation type="journal article" date="2014" name="Int. J. Syst. Evol. Microbiol.">
        <title>Complete genome sequence of Corynebacterium casei LMG S-19264T (=DSM 44701T), isolated from a smear-ripened cheese.</title>
        <authorList>
            <consortium name="US DOE Joint Genome Institute (JGI-PGF)"/>
            <person name="Walter F."/>
            <person name="Albersmeier A."/>
            <person name="Kalinowski J."/>
            <person name="Ruckert C."/>
        </authorList>
    </citation>
    <scope>NUCLEOTIDE SEQUENCE</scope>
    <source>
        <strain evidence="8">CGMCC 1.15760</strain>
    </source>
</reference>
<dbReference type="PANTHER" id="PTHR43343:SF3">
    <property type="entry name" value="PROTEASE DO-LIKE 8, CHLOROPLASTIC"/>
    <property type="match status" value="1"/>
</dbReference>
<evidence type="ECO:0000313" key="8">
    <source>
        <dbReference type="EMBL" id="GGG28517.1"/>
    </source>
</evidence>
<organism evidence="8 9">
    <name type="scientific">Lysinibacillus alkalisoli</name>
    <dbReference type="NCBI Taxonomy" id="1911548"/>
    <lineage>
        <taxon>Bacteria</taxon>
        <taxon>Bacillati</taxon>
        <taxon>Bacillota</taxon>
        <taxon>Bacilli</taxon>
        <taxon>Bacillales</taxon>
        <taxon>Bacillaceae</taxon>
        <taxon>Lysinibacillus</taxon>
    </lineage>
</organism>
<dbReference type="InterPro" id="IPR001478">
    <property type="entry name" value="PDZ"/>
</dbReference>
<comment type="similarity">
    <text evidence="1">Belongs to the peptidase S1C family.</text>
</comment>
<dbReference type="SMART" id="SM00228">
    <property type="entry name" value="PDZ"/>
    <property type="match status" value="1"/>
</dbReference>
<feature type="domain" description="PDZ" evidence="7">
    <location>
        <begin position="305"/>
        <end position="406"/>
    </location>
</feature>
<evidence type="ECO:0000256" key="4">
    <source>
        <dbReference type="ARBA" id="ARBA00022825"/>
    </source>
</evidence>
<dbReference type="RefSeq" id="WP_373286138.1">
    <property type="nucleotide sequence ID" value="NZ_BMJT01000008.1"/>
</dbReference>
<keyword evidence="4" id="KW-0720">Serine protease</keyword>
<dbReference type="CDD" id="cd06781">
    <property type="entry name" value="cpPDZ_BsHtra-like"/>
    <property type="match status" value="1"/>
</dbReference>
<keyword evidence="3" id="KW-0378">Hydrolase</keyword>
<keyword evidence="6" id="KW-0472">Membrane</keyword>
<comment type="caution">
    <text evidence="8">The sequence shown here is derived from an EMBL/GenBank/DDBJ whole genome shotgun (WGS) entry which is preliminary data.</text>
</comment>
<dbReference type="FunFam" id="2.40.10.10:FF:000001">
    <property type="entry name" value="Periplasmic serine protease DegS"/>
    <property type="match status" value="1"/>
</dbReference>
<protein>
    <submittedName>
        <fullName evidence="8">Serine protease</fullName>
    </submittedName>
</protein>
<dbReference type="AlphaFoldDB" id="A0A917G8J0"/>
<dbReference type="PRINTS" id="PR00834">
    <property type="entry name" value="PROTEASES2C"/>
</dbReference>
<dbReference type="PROSITE" id="PS50106">
    <property type="entry name" value="PDZ"/>
    <property type="match status" value="1"/>
</dbReference>
<dbReference type="Pfam" id="PF13365">
    <property type="entry name" value="Trypsin_2"/>
    <property type="match status" value="1"/>
</dbReference>
<reference evidence="8" key="2">
    <citation type="submission" date="2020-09" db="EMBL/GenBank/DDBJ databases">
        <authorList>
            <person name="Sun Q."/>
            <person name="Zhou Y."/>
        </authorList>
    </citation>
    <scope>NUCLEOTIDE SEQUENCE</scope>
    <source>
        <strain evidence="8">CGMCC 1.15760</strain>
    </source>
</reference>
<evidence type="ECO:0000313" key="9">
    <source>
        <dbReference type="Proteomes" id="UP000616608"/>
    </source>
</evidence>
<evidence type="ECO:0000256" key="2">
    <source>
        <dbReference type="ARBA" id="ARBA00022670"/>
    </source>
</evidence>
<name>A0A917G8J0_9BACI</name>
<dbReference type="EMBL" id="BMJT01000008">
    <property type="protein sequence ID" value="GGG28517.1"/>
    <property type="molecule type" value="Genomic_DNA"/>
</dbReference>
<dbReference type="GO" id="GO:0006508">
    <property type="term" value="P:proteolysis"/>
    <property type="evidence" value="ECO:0007669"/>
    <property type="project" value="UniProtKB-KW"/>
</dbReference>
<dbReference type="InterPro" id="IPR001940">
    <property type="entry name" value="Peptidase_S1C"/>
</dbReference>
<dbReference type="Gene3D" id="2.30.42.10">
    <property type="match status" value="1"/>
</dbReference>
<evidence type="ECO:0000259" key="7">
    <source>
        <dbReference type="PROSITE" id="PS50106"/>
    </source>
</evidence>
<feature type="region of interest" description="Disordered" evidence="5">
    <location>
        <begin position="1"/>
        <end position="36"/>
    </location>
</feature>
<keyword evidence="2 8" id="KW-0645">Protease</keyword>
<feature type="compositionally biased region" description="Basic and acidic residues" evidence="5">
    <location>
        <begin position="1"/>
        <end position="14"/>
    </location>
</feature>
<evidence type="ECO:0000256" key="1">
    <source>
        <dbReference type="ARBA" id="ARBA00010541"/>
    </source>
</evidence>
<keyword evidence="9" id="KW-1185">Reference proteome</keyword>
<dbReference type="Gene3D" id="2.40.10.10">
    <property type="entry name" value="Trypsin-like serine proteases"/>
    <property type="match status" value="2"/>
</dbReference>
<sequence length="421" mass="45770">MNPYDDNRRDEHETPSPYQSRLQEQLAKDEELRKRKPKKSKAPWGYFFTGLMGVMVGALLVWFIVTPAMTDANDIPTTNKTSIKSEQVSTSVNSDVTAAVDKASDAVVGITNIQKVSNFWSQQAGEQEAGAGSGVIYKVDKGKAFIVTNFHVIDGAERLEVTLKDGTKKEAEVLGEDMWTDLAVIAVDAKDISTVAEFGDSDALKQGEPVIAIGNPLGLDFYGSVTQGIVSGINRSMPIDFNNDGVVDWTQEVLQTDAAINPGNSGGALVNIKGDLIGINSMKIATEKVEGLGFAIPINSALPIIEELEQSGKVERPVLGVSLTDLTNIPAYYQKETLKVPEDLTTGVVVSDVVRESSAAKGGVQQYDIIVEMDGKEIQNAADLRKHLYTEKKVGDELEMKVYRQGKLETVKMKLEAERTL</sequence>